<organism evidence="1 2">
    <name type="scientific">Protopolystoma xenopodis</name>
    <dbReference type="NCBI Taxonomy" id="117903"/>
    <lineage>
        <taxon>Eukaryota</taxon>
        <taxon>Metazoa</taxon>
        <taxon>Spiralia</taxon>
        <taxon>Lophotrochozoa</taxon>
        <taxon>Platyhelminthes</taxon>
        <taxon>Monogenea</taxon>
        <taxon>Polyopisthocotylea</taxon>
        <taxon>Polystomatidea</taxon>
        <taxon>Polystomatidae</taxon>
        <taxon>Protopolystoma</taxon>
    </lineage>
</organism>
<proteinExistence type="predicted"/>
<name>A0A3S5A1F0_9PLAT</name>
<dbReference type="AlphaFoldDB" id="A0A3S5A1F0"/>
<protein>
    <submittedName>
        <fullName evidence="1">Uncharacterized protein</fullName>
    </submittedName>
</protein>
<evidence type="ECO:0000313" key="2">
    <source>
        <dbReference type="Proteomes" id="UP000784294"/>
    </source>
</evidence>
<comment type="caution">
    <text evidence="1">The sequence shown here is derived from an EMBL/GenBank/DDBJ whole genome shotgun (WGS) entry which is preliminary data.</text>
</comment>
<dbReference type="Proteomes" id="UP000784294">
    <property type="component" value="Unassembled WGS sequence"/>
</dbReference>
<dbReference type="EMBL" id="CAAALY010014479">
    <property type="protein sequence ID" value="VEL12333.1"/>
    <property type="molecule type" value="Genomic_DNA"/>
</dbReference>
<accession>A0A3S5A1F0</accession>
<evidence type="ECO:0000313" key="1">
    <source>
        <dbReference type="EMBL" id="VEL12333.1"/>
    </source>
</evidence>
<sequence length="194" mass="21507">MDTGPFCRRRACWALRRSGDSDTLAHGQKRIQGSVNRAGWGRIGSGRFGSFPVSSCRVGSERDNHTTAAPSPHLKPPRFCTAVARNYKMPTPCHTLQNGSVYEESSVASRQCTNCTAWIYHIHNPTPSLLSTSCPMPMAELVVGKDLTRKSASGRPWGQCAARFMPKSPLSPTREQTWRSESERVPEIMHIHEA</sequence>
<keyword evidence="2" id="KW-1185">Reference proteome</keyword>
<gene>
    <name evidence="1" type="ORF">PXEA_LOCUS5773</name>
</gene>
<reference evidence="1" key="1">
    <citation type="submission" date="2018-11" db="EMBL/GenBank/DDBJ databases">
        <authorList>
            <consortium name="Pathogen Informatics"/>
        </authorList>
    </citation>
    <scope>NUCLEOTIDE SEQUENCE</scope>
</reference>